<evidence type="ECO:0000259" key="6">
    <source>
        <dbReference type="Pfam" id="PF08281"/>
    </source>
</evidence>
<dbReference type="EMBL" id="CP072369">
    <property type="protein sequence ID" value="QUB85282.1"/>
    <property type="molecule type" value="Genomic_DNA"/>
</dbReference>
<dbReference type="KEGG" id="pfus:ADJ77_12875"/>
<reference evidence="8 10" key="2">
    <citation type="submission" date="2021-03" db="EMBL/GenBank/DDBJ databases">
        <title>Human Oral Microbial Genomes.</title>
        <authorList>
            <person name="Johnston C.D."/>
            <person name="Chen T."/>
            <person name="Dewhirst F.E."/>
        </authorList>
    </citation>
    <scope>NUCLEOTIDE SEQUENCE [LARGE SCALE GENOMIC DNA]</scope>
    <source>
        <strain evidence="8 10">W1435</strain>
    </source>
</reference>
<evidence type="ECO:0000256" key="3">
    <source>
        <dbReference type="ARBA" id="ARBA00023082"/>
    </source>
</evidence>
<dbReference type="GO" id="GO:0006352">
    <property type="term" value="P:DNA-templated transcription initiation"/>
    <property type="evidence" value="ECO:0007669"/>
    <property type="project" value="InterPro"/>
</dbReference>
<protein>
    <submittedName>
        <fullName evidence="7">RNA polymerase subunit sigma</fullName>
    </submittedName>
    <submittedName>
        <fullName evidence="8">Sigma-70 family RNA polymerase sigma factor</fullName>
    </submittedName>
</protein>
<reference evidence="7 9" key="1">
    <citation type="submission" date="2015-07" db="EMBL/GenBank/DDBJ databases">
        <authorList>
            <person name="Noorani M."/>
        </authorList>
    </citation>
    <scope>NUCLEOTIDE SEQUENCE [LARGE SCALE GENOMIC DNA]</scope>
    <source>
        <strain evidence="7 9">W1435</strain>
    </source>
</reference>
<dbReference type="OrthoDB" id="1056775at2"/>
<dbReference type="RefSeq" id="WP_042740889.1">
    <property type="nucleotide sequence ID" value="NZ_BAKO01000008.1"/>
</dbReference>
<evidence type="ECO:0000256" key="1">
    <source>
        <dbReference type="ARBA" id="ARBA00010641"/>
    </source>
</evidence>
<gene>
    <name evidence="7" type="ORF">ADJ77_12875</name>
    <name evidence="8" type="ORF">J5A51_03095</name>
</gene>
<dbReference type="GO" id="GO:0003677">
    <property type="term" value="F:DNA binding"/>
    <property type="evidence" value="ECO:0007669"/>
    <property type="project" value="InterPro"/>
</dbReference>
<keyword evidence="10" id="KW-1185">Reference proteome</keyword>
<evidence type="ECO:0000256" key="2">
    <source>
        <dbReference type="ARBA" id="ARBA00023015"/>
    </source>
</evidence>
<evidence type="ECO:0000259" key="5">
    <source>
        <dbReference type="Pfam" id="PF04542"/>
    </source>
</evidence>
<organism evidence="7 9">
    <name type="scientific">Prevotella fusca JCM 17724</name>
    <dbReference type="NCBI Taxonomy" id="1236517"/>
    <lineage>
        <taxon>Bacteria</taxon>
        <taxon>Pseudomonadati</taxon>
        <taxon>Bacteroidota</taxon>
        <taxon>Bacteroidia</taxon>
        <taxon>Bacteroidales</taxon>
        <taxon>Prevotellaceae</taxon>
        <taxon>Prevotella</taxon>
    </lineage>
</organism>
<evidence type="ECO:0000313" key="7">
    <source>
        <dbReference type="EMBL" id="AKU70603.1"/>
    </source>
</evidence>
<keyword evidence="4" id="KW-0804">Transcription</keyword>
<dbReference type="SUPFAM" id="SSF88946">
    <property type="entry name" value="Sigma2 domain of RNA polymerase sigma factors"/>
    <property type="match status" value="1"/>
</dbReference>
<dbReference type="NCBIfam" id="TIGR02937">
    <property type="entry name" value="sigma70-ECF"/>
    <property type="match status" value="1"/>
</dbReference>
<dbReference type="Gene3D" id="1.10.10.10">
    <property type="entry name" value="Winged helix-like DNA-binding domain superfamily/Winged helix DNA-binding domain"/>
    <property type="match status" value="1"/>
</dbReference>
<dbReference type="EMBL" id="CP012075">
    <property type="protein sequence ID" value="AKU70603.1"/>
    <property type="molecule type" value="Genomic_DNA"/>
</dbReference>
<dbReference type="InterPro" id="IPR013249">
    <property type="entry name" value="RNA_pol_sigma70_r4_t2"/>
</dbReference>
<dbReference type="InterPro" id="IPR007627">
    <property type="entry name" value="RNA_pol_sigma70_r2"/>
</dbReference>
<dbReference type="InterPro" id="IPR039425">
    <property type="entry name" value="RNA_pol_sigma-70-like"/>
</dbReference>
<dbReference type="CDD" id="cd06171">
    <property type="entry name" value="Sigma70_r4"/>
    <property type="match status" value="1"/>
</dbReference>
<name>A0A0K1NNZ4_9BACT</name>
<dbReference type="InterPro" id="IPR013324">
    <property type="entry name" value="RNA_pol_sigma_r3/r4-like"/>
</dbReference>
<dbReference type="eggNOG" id="COG1595">
    <property type="taxonomic scope" value="Bacteria"/>
</dbReference>
<dbReference type="STRING" id="1236517.ADJ77_12875"/>
<dbReference type="Gene3D" id="1.10.1740.10">
    <property type="match status" value="1"/>
</dbReference>
<dbReference type="InterPro" id="IPR014284">
    <property type="entry name" value="RNA_pol_sigma-70_dom"/>
</dbReference>
<dbReference type="GO" id="GO:0016987">
    <property type="term" value="F:sigma factor activity"/>
    <property type="evidence" value="ECO:0007669"/>
    <property type="project" value="UniProtKB-KW"/>
</dbReference>
<dbReference type="PANTHER" id="PTHR43133:SF46">
    <property type="entry name" value="RNA POLYMERASE SIGMA-70 FACTOR ECF SUBFAMILY"/>
    <property type="match status" value="1"/>
</dbReference>
<dbReference type="Pfam" id="PF08281">
    <property type="entry name" value="Sigma70_r4_2"/>
    <property type="match status" value="1"/>
</dbReference>
<dbReference type="PANTHER" id="PTHR43133">
    <property type="entry name" value="RNA POLYMERASE ECF-TYPE SIGMA FACTO"/>
    <property type="match status" value="1"/>
</dbReference>
<sequence>MGLFWNNRELNIISLFEKGDALAMDKLYGEYADFLAKVCSRYISNQEDRHDVLQEAFIRIFTRIHTFEYRGKGSLKAWLTKIVINESLYFLRNNDPSLFTDKTTDIADSSTEDPDVDSMSITQITDTILKLPPGYRTVFNLYVIEGKSHKEIAELLNIKPDTSASQFHKARNMLAKMLKEQNKQN</sequence>
<evidence type="ECO:0000313" key="8">
    <source>
        <dbReference type="EMBL" id="QUB85282.1"/>
    </source>
</evidence>
<evidence type="ECO:0000313" key="9">
    <source>
        <dbReference type="Proteomes" id="UP000060345"/>
    </source>
</evidence>
<feature type="domain" description="RNA polymerase sigma factor 70 region 4 type 2" evidence="6">
    <location>
        <begin position="123"/>
        <end position="173"/>
    </location>
</feature>
<accession>A0A0K1NNZ4</accession>
<dbReference type="InterPro" id="IPR013325">
    <property type="entry name" value="RNA_pol_sigma_r2"/>
</dbReference>
<dbReference type="InterPro" id="IPR036388">
    <property type="entry name" value="WH-like_DNA-bd_sf"/>
</dbReference>
<dbReference type="Pfam" id="PF04542">
    <property type="entry name" value="Sigma70_r2"/>
    <property type="match status" value="1"/>
</dbReference>
<proteinExistence type="inferred from homology"/>
<feature type="domain" description="RNA polymerase sigma-70 region 2" evidence="5">
    <location>
        <begin position="27"/>
        <end position="95"/>
    </location>
</feature>
<dbReference type="SUPFAM" id="SSF88659">
    <property type="entry name" value="Sigma3 and sigma4 domains of RNA polymerase sigma factors"/>
    <property type="match status" value="1"/>
</dbReference>
<dbReference type="AlphaFoldDB" id="A0A0K1NNZ4"/>
<comment type="similarity">
    <text evidence="1">Belongs to the sigma-70 factor family. ECF subfamily.</text>
</comment>
<evidence type="ECO:0000256" key="4">
    <source>
        <dbReference type="ARBA" id="ARBA00023163"/>
    </source>
</evidence>
<keyword evidence="3" id="KW-0731">Sigma factor</keyword>
<dbReference type="Proteomes" id="UP000682005">
    <property type="component" value="Chromosome 2"/>
</dbReference>
<keyword evidence="2" id="KW-0805">Transcription regulation</keyword>
<dbReference type="Proteomes" id="UP000060345">
    <property type="component" value="Chromosome 2"/>
</dbReference>
<evidence type="ECO:0000313" key="10">
    <source>
        <dbReference type="Proteomes" id="UP000682005"/>
    </source>
</evidence>